<keyword evidence="2" id="KW-1185">Reference proteome</keyword>
<name>A0A8X6HWZ8_TRICU</name>
<dbReference type="EMBL" id="BMAO01009525">
    <property type="protein sequence ID" value="GFR31409.1"/>
    <property type="molecule type" value="Genomic_DNA"/>
</dbReference>
<proteinExistence type="predicted"/>
<comment type="caution">
    <text evidence="1">The sequence shown here is derived from an EMBL/GenBank/DDBJ whole genome shotgun (WGS) entry which is preliminary data.</text>
</comment>
<protein>
    <submittedName>
        <fullName evidence="1">Uncharacterized protein</fullName>
    </submittedName>
</protein>
<reference evidence="1" key="1">
    <citation type="submission" date="2020-07" db="EMBL/GenBank/DDBJ databases">
        <title>Multicomponent nature underlies the extraordinary mechanical properties of spider dragline silk.</title>
        <authorList>
            <person name="Kono N."/>
            <person name="Nakamura H."/>
            <person name="Mori M."/>
            <person name="Yoshida Y."/>
            <person name="Ohtoshi R."/>
            <person name="Malay A.D."/>
            <person name="Moran D.A.P."/>
            <person name="Tomita M."/>
            <person name="Numata K."/>
            <person name="Arakawa K."/>
        </authorList>
    </citation>
    <scope>NUCLEOTIDE SEQUENCE</scope>
</reference>
<gene>
    <name evidence="1" type="ORF">TNCT_345911</name>
</gene>
<dbReference type="Proteomes" id="UP000887116">
    <property type="component" value="Unassembled WGS sequence"/>
</dbReference>
<sequence length="78" mass="8811">MRIHLQHDLRAEMFSKLLIDIGDGKIKKVKGRINIPESLGNIVGDLITLTGENISKYSSDWSRLLNMVEGKSYSHSNK</sequence>
<evidence type="ECO:0000313" key="2">
    <source>
        <dbReference type="Proteomes" id="UP000887116"/>
    </source>
</evidence>
<accession>A0A8X6HWZ8</accession>
<evidence type="ECO:0000313" key="1">
    <source>
        <dbReference type="EMBL" id="GFR31409.1"/>
    </source>
</evidence>
<dbReference type="AlphaFoldDB" id="A0A8X6HWZ8"/>
<organism evidence="1 2">
    <name type="scientific">Trichonephila clavata</name>
    <name type="common">Joro spider</name>
    <name type="synonym">Nephila clavata</name>
    <dbReference type="NCBI Taxonomy" id="2740835"/>
    <lineage>
        <taxon>Eukaryota</taxon>
        <taxon>Metazoa</taxon>
        <taxon>Ecdysozoa</taxon>
        <taxon>Arthropoda</taxon>
        <taxon>Chelicerata</taxon>
        <taxon>Arachnida</taxon>
        <taxon>Araneae</taxon>
        <taxon>Araneomorphae</taxon>
        <taxon>Entelegynae</taxon>
        <taxon>Araneoidea</taxon>
        <taxon>Nephilidae</taxon>
        <taxon>Trichonephila</taxon>
    </lineage>
</organism>